<reference evidence="2" key="2">
    <citation type="submission" date="2020-09" db="EMBL/GenBank/DDBJ databases">
        <authorList>
            <person name="Sun Q."/>
            <person name="Ohkuma M."/>
        </authorList>
    </citation>
    <scope>NUCLEOTIDE SEQUENCE</scope>
    <source>
        <strain evidence="2">JCM 11219</strain>
    </source>
</reference>
<organism evidence="2 3">
    <name type="scientific">Vulcanisaeta souniana JCM 11219</name>
    <dbReference type="NCBI Taxonomy" id="1293586"/>
    <lineage>
        <taxon>Archaea</taxon>
        <taxon>Thermoproteota</taxon>
        <taxon>Thermoprotei</taxon>
        <taxon>Thermoproteales</taxon>
        <taxon>Thermoproteaceae</taxon>
        <taxon>Vulcanisaeta</taxon>
    </lineage>
</organism>
<evidence type="ECO:0000313" key="2">
    <source>
        <dbReference type="EMBL" id="GGI77244.1"/>
    </source>
</evidence>
<dbReference type="Proteomes" id="UP001060771">
    <property type="component" value="Chromosome"/>
</dbReference>
<dbReference type="GeneID" id="76208083"/>
<dbReference type="Proteomes" id="UP000657075">
    <property type="component" value="Unassembled WGS sequence"/>
</dbReference>
<dbReference type="Gene3D" id="3.90.960.10">
    <property type="entry name" value="YbaK/aminoacyl-tRNA synthetase-associated domain"/>
    <property type="match status" value="1"/>
</dbReference>
<evidence type="ECO:0000313" key="3">
    <source>
        <dbReference type="Proteomes" id="UP000657075"/>
    </source>
</evidence>
<evidence type="ECO:0000313" key="1">
    <source>
        <dbReference type="EMBL" id="BDR93452.1"/>
    </source>
</evidence>
<dbReference type="RefSeq" id="WP_054843584.1">
    <property type="nucleotide sequence ID" value="NZ_AP026830.1"/>
</dbReference>
<protein>
    <recommendedName>
        <fullName evidence="5">YbaK/aminoacyl-tRNA synthetase-associated domain-containing protein</fullName>
    </recommendedName>
</protein>
<dbReference type="AlphaFoldDB" id="A0A830E7G3"/>
<keyword evidence="4" id="KW-1185">Reference proteome</keyword>
<dbReference type="SUPFAM" id="SSF55826">
    <property type="entry name" value="YbaK/ProRS associated domain"/>
    <property type="match status" value="1"/>
</dbReference>
<dbReference type="EMBL" id="AP026830">
    <property type="protein sequence ID" value="BDR93452.1"/>
    <property type="molecule type" value="Genomic_DNA"/>
</dbReference>
<sequence length="68" mass="7453">MLDTDVGAATPLSNKVLMPRIMVVMDPSMLKNEYVLCGCGSRNTLIEVDTTELVNLLNPVLIDAFEQV</sequence>
<reference evidence="1" key="4">
    <citation type="journal article" date="2023" name="Microbiol. Resour. Announc.">
        <title>Complete Genome Sequence of Vulcanisaeta souniana Strain IC-059, a Hyperthermophilic Archaeon Isolated from Hot Spring Water in Japan.</title>
        <authorList>
            <person name="Kato S."/>
            <person name="Itoh T."/>
            <person name="Wu L."/>
            <person name="Ma J."/>
            <person name="Ohkuma M."/>
        </authorList>
    </citation>
    <scope>NUCLEOTIDE SEQUENCE</scope>
    <source>
        <strain evidence="1">JCM 11219</strain>
    </source>
</reference>
<evidence type="ECO:0000313" key="4">
    <source>
        <dbReference type="Proteomes" id="UP001060771"/>
    </source>
</evidence>
<gene>
    <name evidence="2" type="ORF">GCM10007112_12550</name>
    <name evidence="1" type="ORF">Vsou_25450</name>
</gene>
<evidence type="ECO:0008006" key="5">
    <source>
        <dbReference type="Google" id="ProtNLM"/>
    </source>
</evidence>
<dbReference type="GO" id="GO:0002161">
    <property type="term" value="F:aminoacyl-tRNA deacylase activity"/>
    <property type="evidence" value="ECO:0007669"/>
    <property type="project" value="InterPro"/>
</dbReference>
<dbReference type="InterPro" id="IPR036754">
    <property type="entry name" value="YbaK/aa-tRNA-synt-asso_dom_sf"/>
</dbReference>
<dbReference type="EMBL" id="BMNM01000004">
    <property type="protein sequence ID" value="GGI77244.1"/>
    <property type="molecule type" value="Genomic_DNA"/>
</dbReference>
<name>A0A830E7G3_9CREN</name>
<reference evidence="2" key="1">
    <citation type="journal article" date="2014" name="Int. J. Syst. Evol. Microbiol.">
        <title>Complete genome sequence of Corynebacterium casei LMG S-19264T (=DSM 44701T), isolated from a smear-ripened cheese.</title>
        <authorList>
            <consortium name="US DOE Joint Genome Institute (JGI-PGF)"/>
            <person name="Walter F."/>
            <person name="Albersmeier A."/>
            <person name="Kalinowski J."/>
            <person name="Ruckert C."/>
        </authorList>
    </citation>
    <scope>NUCLEOTIDE SEQUENCE</scope>
    <source>
        <strain evidence="2">JCM 11219</strain>
    </source>
</reference>
<accession>A0A830E7G3</accession>
<proteinExistence type="predicted"/>
<reference evidence="4" key="3">
    <citation type="submission" date="2022-09" db="EMBL/GenBank/DDBJ databases">
        <title>Complete genome sequence of Vulcanisaeta souniana.</title>
        <authorList>
            <person name="Kato S."/>
            <person name="Itoh T."/>
            <person name="Ohkuma M."/>
        </authorList>
    </citation>
    <scope>NUCLEOTIDE SEQUENCE [LARGE SCALE GENOMIC DNA]</scope>
    <source>
        <strain evidence="4">JCM 11219</strain>
    </source>
</reference>